<name>A0AAD5S2Z6_9FUNG</name>
<accession>A0AAD5S2Z6</accession>
<feature type="region of interest" description="Disordered" evidence="2">
    <location>
        <begin position="223"/>
        <end position="246"/>
    </location>
</feature>
<keyword evidence="4" id="KW-1185">Reference proteome</keyword>
<dbReference type="Proteomes" id="UP001212841">
    <property type="component" value="Unassembled WGS sequence"/>
</dbReference>
<dbReference type="PANTHER" id="PTHR14240:SF1">
    <property type="entry name" value="PROTEIN FANTOM-RELATED"/>
    <property type="match status" value="1"/>
</dbReference>
<dbReference type="InterPro" id="IPR031139">
    <property type="entry name" value="RPGRIP1_fam"/>
</dbReference>
<feature type="compositionally biased region" description="Polar residues" evidence="2">
    <location>
        <begin position="227"/>
        <end position="244"/>
    </location>
</feature>
<evidence type="ECO:0000256" key="2">
    <source>
        <dbReference type="SAM" id="MobiDB-lite"/>
    </source>
</evidence>
<evidence type="ECO:0000313" key="3">
    <source>
        <dbReference type="EMBL" id="KAJ3035798.1"/>
    </source>
</evidence>
<dbReference type="AlphaFoldDB" id="A0AAD5S2Z6"/>
<feature type="compositionally biased region" description="Polar residues" evidence="2">
    <location>
        <begin position="69"/>
        <end position="80"/>
    </location>
</feature>
<protein>
    <submittedName>
        <fullName evidence="3">Protein fantom</fullName>
    </submittedName>
</protein>
<evidence type="ECO:0000256" key="1">
    <source>
        <dbReference type="SAM" id="Coils"/>
    </source>
</evidence>
<feature type="coiled-coil region" evidence="1">
    <location>
        <begin position="284"/>
        <end position="349"/>
    </location>
</feature>
<feature type="region of interest" description="Disordered" evidence="2">
    <location>
        <begin position="69"/>
        <end position="104"/>
    </location>
</feature>
<dbReference type="EMBL" id="JADGJD010002006">
    <property type="protein sequence ID" value="KAJ3035798.1"/>
    <property type="molecule type" value="Genomic_DNA"/>
</dbReference>
<comment type="caution">
    <text evidence="3">The sequence shown here is derived from an EMBL/GenBank/DDBJ whole genome shotgun (WGS) entry which is preliminary data.</text>
</comment>
<reference evidence="3" key="1">
    <citation type="submission" date="2020-05" db="EMBL/GenBank/DDBJ databases">
        <title>Phylogenomic resolution of chytrid fungi.</title>
        <authorList>
            <person name="Stajich J.E."/>
            <person name="Amses K."/>
            <person name="Simmons R."/>
            <person name="Seto K."/>
            <person name="Myers J."/>
            <person name="Bonds A."/>
            <person name="Quandt C.A."/>
            <person name="Barry K."/>
            <person name="Liu P."/>
            <person name="Grigoriev I."/>
            <person name="Longcore J.E."/>
            <person name="James T.Y."/>
        </authorList>
    </citation>
    <scope>NUCLEOTIDE SEQUENCE</scope>
    <source>
        <strain evidence="3">JEL0318</strain>
    </source>
</reference>
<sequence>MTGRAAGLVSADRIDPPSLLIRPDALTDEVYHLKDENLNLKKKLNEQDDKAKKLITKVQRLSEDLQRVKTNASAVGQSTPSSATSAHAHAHAHSAGPVRNAGMAAATSRRDVMEAYDMVDDLRSQMQMMSKENTQLKNKMNFFRAMHEAETRKRTAYDHIPPRINSGVQRKLYPAITVRTVRKQQPHAAEPRQPKPPPNAEEIEKLEEIITNLRKQLISNEKELQDAHSNNTRLQVAHESQQHQNDIDRLTLQRELSDTRTRYTDLRTKFDGLDEKFRVLTSAHEEAMRTINELNSELKEERRRNVDLEGRVREEEIRRGGEKDLSTIITDLRAELKTLQTENARLLHSQFALDLQADFALERSTLQSRIHTLEKDSQSWLSEKSDLLSQLASLRSQLAEKEKQLQEANGRLYQVMHELEGLREQLKIFGWRDGEIDLGEVEMAL</sequence>
<feature type="non-terminal residue" evidence="3">
    <location>
        <position position="445"/>
    </location>
</feature>
<dbReference type="GO" id="GO:1905515">
    <property type="term" value="P:non-motile cilium assembly"/>
    <property type="evidence" value="ECO:0007669"/>
    <property type="project" value="TreeGrafter"/>
</dbReference>
<dbReference type="GO" id="GO:0035869">
    <property type="term" value="C:ciliary transition zone"/>
    <property type="evidence" value="ECO:0007669"/>
    <property type="project" value="TreeGrafter"/>
</dbReference>
<keyword evidence="1" id="KW-0175">Coiled coil</keyword>
<gene>
    <name evidence="3" type="primary">RPGRIP1L_1</name>
    <name evidence="3" type="ORF">HK097_004101</name>
</gene>
<dbReference type="PANTHER" id="PTHR14240">
    <property type="entry name" value="RETINITIS PIGMENTOSA GTPASE REGULATOR-INTERACTING PROTEIN"/>
    <property type="match status" value="1"/>
</dbReference>
<proteinExistence type="predicted"/>
<organism evidence="3 4">
    <name type="scientific">Rhizophlyctis rosea</name>
    <dbReference type="NCBI Taxonomy" id="64517"/>
    <lineage>
        <taxon>Eukaryota</taxon>
        <taxon>Fungi</taxon>
        <taxon>Fungi incertae sedis</taxon>
        <taxon>Chytridiomycota</taxon>
        <taxon>Chytridiomycota incertae sedis</taxon>
        <taxon>Chytridiomycetes</taxon>
        <taxon>Rhizophlyctidales</taxon>
        <taxon>Rhizophlyctidaceae</taxon>
        <taxon>Rhizophlyctis</taxon>
    </lineage>
</organism>
<feature type="coiled-coil region" evidence="1">
    <location>
        <begin position="384"/>
        <end position="425"/>
    </location>
</feature>
<evidence type="ECO:0000313" key="4">
    <source>
        <dbReference type="Proteomes" id="UP001212841"/>
    </source>
</evidence>